<dbReference type="OrthoDB" id="2507140at2759"/>
<proteinExistence type="predicted"/>
<sequence length="171" mass="16404">MHASAALVLAVAGLAAAQTTSASAGSTSTSGCGSSIDLIIESCLGTTKSQFDACAPQDWDCLCEQANNVLTCYNNCPSAPDRFGYEQTKVANCNAASAYGSKTSSATGSATGSASGSSPSNTAASTTASNAAASTSGTRTGSAAAETSSGSSAAHVAVPGLAALLGLAAFL</sequence>
<dbReference type="EMBL" id="ML992681">
    <property type="protein sequence ID" value="KAF2210410.1"/>
    <property type="molecule type" value="Genomic_DNA"/>
</dbReference>
<keyword evidence="4" id="KW-1185">Reference proteome</keyword>
<protein>
    <recommendedName>
        <fullName evidence="5">GPI anchored serine-threonine rich protein</fullName>
    </recommendedName>
</protein>
<dbReference type="AlphaFoldDB" id="A0A6A6FAF4"/>
<feature type="region of interest" description="Disordered" evidence="1">
    <location>
        <begin position="109"/>
        <end position="146"/>
    </location>
</feature>
<dbReference type="Proteomes" id="UP000799539">
    <property type="component" value="Unassembled WGS sequence"/>
</dbReference>
<name>A0A6A6FAF4_9PEZI</name>
<accession>A0A6A6FAF4</accession>
<evidence type="ECO:0000256" key="1">
    <source>
        <dbReference type="SAM" id="MobiDB-lite"/>
    </source>
</evidence>
<feature type="chain" id="PRO_5025334118" description="GPI anchored serine-threonine rich protein" evidence="2">
    <location>
        <begin position="18"/>
        <end position="171"/>
    </location>
</feature>
<reference evidence="3" key="1">
    <citation type="journal article" date="2020" name="Stud. Mycol.">
        <title>101 Dothideomycetes genomes: a test case for predicting lifestyles and emergence of pathogens.</title>
        <authorList>
            <person name="Haridas S."/>
            <person name="Albert R."/>
            <person name="Binder M."/>
            <person name="Bloem J."/>
            <person name="Labutti K."/>
            <person name="Salamov A."/>
            <person name="Andreopoulos B."/>
            <person name="Baker S."/>
            <person name="Barry K."/>
            <person name="Bills G."/>
            <person name="Bluhm B."/>
            <person name="Cannon C."/>
            <person name="Castanera R."/>
            <person name="Culley D."/>
            <person name="Daum C."/>
            <person name="Ezra D."/>
            <person name="Gonzalez J."/>
            <person name="Henrissat B."/>
            <person name="Kuo A."/>
            <person name="Liang C."/>
            <person name="Lipzen A."/>
            <person name="Lutzoni F."/>
            <person name="Magnuson J."/>
            <person name="Mondo S."/>
            <person name="Nolan M."/>
            <person name="Ohm R."/>
            <person name="Pangilinan J."/>
            <person name="Park H.-J."/>
            <person name="Ramirez L."/>
            <person name="Alfaro M."/>
            <person name="Sun H."/>
            <person name="Tritt A."/>
            <person name="Yoshinaga Y."/>
            <person name="Zwiers L.-H."/>
            <person name="Turgeon B."/>
            <person name="Goodwin S."/>
            <person name="Spatafora J."/>
            <person name="Crous P."/>
            <person name="Grigoriev I."/>
        </authorList>
    </citation>
    <scope>NUCLEOTIDE SEQUENCE</scope>
    <source>
        <strain evidence="3">SCOH1-5</strain>
    </source>
</reference>
<organism evidence="3 4">
    <name type="scientific">Cercospora zeae-maydis SCOH1-5</name>
    <dbReference type="NCBI Taxonomy" id="717836"/>
    <lineage>
        <taxon>Eukaryota</taxon>
        <taxon>Fungi</taxon>
        <taxon>Dikarya</taxon>
        <taxon>Ascomycota</taxon>
        <taxon>Pezizomycotina</taxon>
        <taxon>Dothideomycetes</taxon>
        <taxon>Dothideomycetidae</taxon>
        <taxon>Mycosphaerellales</taxon>
        <taxon>Mycosphaerellaceae</taxon>
        <taxon>Cercospora</taxon>
    </lineage>
</organism>
<evidence type="ECO:0008006" key="5">
    <source>
        <dbReference type="Google" id="ProtNLM"/>
    </source>
</evidence>
<evidence type="ECO:0000313" key="4">
    <source>
        <dbReference type="Proteomes" id="UP000799539"/>
    </source>
</evidence>
<keyword evidence="2" id="KW-0732">Signal</keyword>
<gene>
    <name evidence="3" type="ORF">CERZMDRAFT_86138</name>
</gene>
<evidence type="ECO:0000313" key="3">
    <source>
        <dbReference type="EMBL" id="KAF2210410.1"/>
    </source>
</evidence>
<evidence type="ECO:0000256" key="2">
    <source>
        <dbReference type="SAM" id="SignalP"/>
    </source>
</evidence>
<feature type="signal peptide" evidence="2">
    <location>
        <begin position="1"/>
        <end position="17"/>
    </location>
</feature>